<evidence type="ECO:0000259" key="10">
    <source>
        <dbReference type="Pfam" id="PF23559"/>
    </source>
</evidence>
<dbReference type="GO" id="GO:0043531">
    <property type="term" value="F:ADP binding"/>
    <property type="evidence" value="ECO:0007669"/>
    <property type="project" value="InterPro"/>
</dbReference>
<comment type="caution">
    <text evidence="12">The sequence shown here is derived from an EMBL/GenBank/DDBJ whole genome shotgun (WGS) entry which is preliminary data.</text>
</comment>
<feature type="domain" description="Disease resistance R13L4/SHOC-2-like LRR" evidence="11">
    <location>
        <begin position="286"/>
        <end position="504"/>
    </location>
</feature>
<dbReference type="Gene3D" id="3.80.10.10">
    <property type="entry name" value="Ribonuclease Inhibitor"/>
    <property type="match status" value="1"/>
</dbReference>
<dbReference type="Gene3D" id="1.10.10.10">
    <property type="entry name" value="Winged helix-like DNA-binding domain superfamily/Winged helix DNA-binding domain"/>
    <property type="match status" value="1"/>
</dbReference>
<evidence type="ECO:0000256" key="9">
    <source>
        <dbReference type="ARBA" id="ARBA00022840"/>
    </source>
</evidence>
<protein>
    <recommendedName>
        <fullName evidence="14">NB-ARC domain-containing protein</fullName>
    </recommendedName>
</protein>
<dbReference type="InterPro" id="IPR036388">
    <property type="entry name" value="WH-like_DNA-bd_sf"/>
</dbReference>
<organism evidence="12 13">
    <name type="scientific">Buddleja alternifolia</name>
    <dbReference type="NCBI Taxonomy" id="168488"/>
    <lineage>
        <taxon>Eukaryota</taxon>
        <taxon>Viridiplantae</taxon>
        <taxon>Streptophyta</taxon>
        <taxon>Embryophyta</taxon>
        <taxon>Tracheophyta</taxon>
        <taxon>Spermatophyta</taxon>
        <taxon>Magnoliopsida</taxon>
        <taxon>eudicotyledons</taxon>
        <taxon>Gunneridae</taxon>
        <taxon>Pentapetalae</taxon>
        <taxon>asterids</taxon>
        <taxon>lamiids</taxon>
        <taxon>Lamiales</taxon>
        <taxon>Scrophulariaceae</taxon>
        <taxon>Buddlejeae</taxon>
        <taxon>Buddleja</taxon>
    </lineage>
</organism>
<evidence type="ECO:0000256" key="2">
    <source>
        <dbReference type="ARBA" id="ARBA00004496"/>
    </source>
</evidence>
<feature type="domain" description="Disease resistance protein winged helix" evidence="10">
    <location>
        <begin position="164"/>
        <end position="233"/>
    </location>
</feature>
<evidence type="ECO:0000259" key="11">
    <source>
        <dbReference type="Pfam" id="PF23598"/>
    </source>
</evidence>
<dbReference type="Pfam" id="PF23559">
    <property type="entry name" value="WHD_DRP"/>
    <property type="match status" value="1"/>
</dbReference>
<keyword evidence="6" id="KW-0677">Repeat</keyword>
<dbReference type="GO" id="GO:0005737">
    <property type="term" value="C:cytoplasm"/>
    <property type="evidence" value="ECO:0007669"/>
    <property type="project" value="UniProtKB-SubCell"/>
</dbReference>
<dbReference type="Pfam" id="PF23598">
    <property type="entry name" value="LRR_14"/>
    <property type="match status" value="1"/>
</dbReference>
<comment type="function">
    <text evidence="1">Confers resistance to late blight (Phytophthora infestans) races carrying the avirulence gene Avr1. Resistance proteins guard the plant against pathogens that contain an appropriate avirulence protein via an indirect interaction with this avirulence protein. That triggers a defense system including the hypersensitive response, which restricts the pathogen growth.</text>
</comment>
<evidence type="ECO:0000256" key="6">
    <source>
        <dbReference type="ARBA" id="ARBA00022737"/>
    </source>
</evidence>
<dbReference type="InterPro" id="IPR032675">
    <property type="entry name" value="LRR_dom_sf"/>
</dbReference>
<name>A0AAV6Y1Z2_9LAMI</name>
<accession>A0AAV6Y1Z2</accession>
<dbReference type="InterPro" id="IPR055414">
    <property type="entry name" value="LRR_R13L4/SHOC2-like"/>
</dbReference>
<evidence type="ECO:0000313" key="13">
    <source>
        <dbReference type="Proteomes" id="UP000826271"/>
    </source>
</evidence>
<keyword evidence="4" id="KW-0963">Cytoplasm</keyword>
<evidence type="ECO:0000256" key="5">
    <source>
        <dbReference type="ARBA" id="ARBA00022667"/>
    </source>
</evidence>
<gene>
    <name evidence="12" type="ORF">BUALT_Bualt02G0154000</name>
</gene>
<dbReference type="SUPFAM" id="SSF52058">
    <property type="entry name" value="L domain-like"/>
    <property type="match status" value="1"/>
</dbReference>
<keyword evidence="5" id="KW-0381">Hypersensitive response</keyword>
<keyword evidence="13" id="KW-1185">Reference proteome</keyword>
<dbReference type="PANTHER" id="PTHR23155">
    <property type="entry name" value="DISEASE RESISTANCE PROTEIN RP"/>
    <property type="match status" value="1"/>
</dbReference>
<evidence type="ECO:0000256" key="8">
    <source>
        <dbReference type="ARBA" id="ARBA00022821"/>
    </source>
</evidence>
<keyword evidence="8" id="KW-0611">Plant defense</keyword>
<comment type="subcellular location">
    <subcellularLocation>
        <location evidence="2">Cytoplasm</location>
    </subcellularLocation>
</comment>
<keyword evidence="9" id="KW-0067">ATP-binding</keyword>
<keyword evidence="7" id="KW-0547">Nucleotide-binding</keyword>
<proteinExistence type="inferred from homology"/>
<dbReference type="GO" id="GO:0009626">
    <property type="term" value="P:plant-type hypersensitive response"/>
    <property type="evidence" value="ECO:0007669"/>
    <property type="project" value="UniProtKB-KW"/>
</dbReference>
<evidence type="ECO:0000313" key="12">
    <source>
        <dbReference type="EMBL" id="KAG8388713.1"/>
    </source>
</evidence>
<dbReference type="Proteomes" id="UP000826271">
    <property type="component" value="Unassembled WGS sequence"/>
</dbReference>
<dbReference type="SUPFAM" id="SSF52540">
    <property type="entry name" value="P-loop containing nucleoside triphosphate hydrolases"/>
    <property type="match status" value="1"/>
</dbReference>
<sequence length="542" mass="62242">MCPKRRRKVYRGLKRAEEEVDSILDELQRIKESCKIEVFGGSKSSLDYVDVGGSERARSAGNTMVGFDEHLTTIKDQLYEGSPELQTFPIVGMGGIEVAVYDNTVGSCHQMQFLNEEQNWNLLREKVFGQARYPLEFEDLGKSIAHNCRGLPLAIVAVAGVLSKDQEISVSRLIKLWIAEGFLKSSKEFKSLEEVGEEYLDDLVKRNLALITKKRYNGKSKFCNIHDLLKDLCTQRIRSESFFHVTSEYECISEGNKYMCRVCFNSKRGYGFHHTDKTVSSLNVCSILCLRDYFPLCETLSCAKRLRVLDALQYKISDFPDAILDLFHLRYLALHINTFYVQNTRFPPLISKLRNLETLILIPSSEHISLPSQIWKMPLLRHLIVGKATLSLLPFYTRMLCEVHILENLQTLSGVLDFRFTGKALEMIPNLNKLKVNYIGLFENGNWEFYCLNNLVNVHQLEISEYWRADDTHFPCLEHLKIRRCMKLKAIPSEIGEIPTLELIEVHGSAKAARSAELIQEEQESAGNNTLQVRVFRDYQSR</sequence>
<evidence type="ECO:0000256" key="3">
    <source>
        <dbReference type="ARBA" id="ARBA00008894"/>
    </source>
</evidence>
<dbReference type="PANTHER" id="PTHR23155:SF1152">
    <property type="entry name" value="AAA+ ATPASE DOMAIN-CONTAINING PROTEIN"/>
    <property type="match status" value="1"/>
</dbReference>
<evidence type="ECO:0000256" key="7">
    <source>
        <dbReference type="ARBA" id="ARBA00022741"/>
    </source>
</evidence>
<dbReference type="InterPro" id="IPR027417">
    <property type="entry name" value="P-loop_NTPase"/>
</dbReference>
<dbReference type="InterPro" id="IPR044974">
    <property type="entry name" value="Disease_R_plants"/>
</dbReference>
<reference evidence="12" key="1">
    <citation type="submission" date="2019-10" db="EMBL/GenBank/DDBJ databases">
        <authorList>
            <person name="Zhang R."/>
            <person name="Pan Y."/>
            <person name="Wang J."/>
            <person name="Ma R."/>
            <person name="Yu S."/>
        </authorList>
    </citation>
    <scope>NUCLEOTIDE SEQUENCE</scope>
    <source>
        <strain evidence="12">LA-IB0</strain>
        <tissue evidence="12">Leaf</tissue>
    </source>
</reference>
<dbReference type="EMBL" id="WHWC01000002">
    <property type="protein sequence ID" value="KAG8388713.1"/>
    <property type="molecule type" value="Genomic_DNA"/>
</dbReference>
<comment type="similarity">
    <text evidence="3">Belongs to the disease resistance NB-LRR family.</text>
</comment>
<evidence type="ECO:0000256" key="4">
    <source>
        <dbReference type="ARBA" id="ARBA00022490"/>
    </source>
</evidence>
<evidence type="ECO:0000256" key="1">
    <source>
        <dbReference type="ARBA" id="ARBA00002074"/>
    </source>
</evidence>
<dbReference type="AlphaFoldDB" id="A0AAV6Y1Z2"/>
<evidence type="ECO:0008006" key="14">
    <source>
        <dbReference type="Google" id="ProtNLM"/>
    </source>
</evidence>
<dbReference type="InterPro" id="IPR058922">
    <property type="entry name" value="WHD_DRP"/>
</dbReference>